<dbReference type="InterPro" id="IPR036770">
    <property type="entry name" value="Ankyrin_rpt-contain_sf"/>
</dbReference>
<feature type="repeat" description="ANK" evidence="3">
    <location>
        <begin position="47"/>
        <end position="79"/>
    </location>
</feature>
<name>A0A485K610_9STRA</name>
<dbReference type="PANTHER" id="PTHR24198">
    <property type="entry name" value="ANKYRIN REPEAT AND PROTEIN KINASE DOMAIN-CONTAINING PROTEIN"/>
    <property type="match status" value="1"/>
</dbReference>
<dbReference type="AlphaFoldDB" id="A0A485K610"/>
<sequence>MSAEHLVGPAHHPSLLDACRQGNPALATLLLQHDPTDSLVHATTTPSRYTPLHAAALLNCVDVAAVLLRHGADVDAQDIAGTTPLMIAASLGHRSFVRVLLEANANLNASALDGSTALHVAAYHGQLDIVDDLIDAGADVTVTRPDGVDLQLIAVREGHTDLVKALATPLKLEHVFVAASHGHLPVVVHAIAGALQHHQVETLVHSSAILAAFERGHVDVADLLLQHVDLDHLDAVLALALPKAAEAGQLEAVQYLLAQGVNVQGPDNEVATAAVHLAVQNNHLAVVETLVEKIGDARALSIPNALGHYPMHLAAQEGHAEMLAYLSLLGASVDVRFLDGSTPLHLAAEKGHLKAVILLTALGNSPDEPTEYLCGKSPRELAQLKGHVAVETFFGSL</sequence>
<dbReference type="PROSITE" id="PS50088">
    <property type="entry name" value="ANK_REPEAT"/>
    <property type="match status" value="5"/>
</dbReference>
<dbReference type="Proteomes" id="UP000332933">
    <property type="component" value="Unassembled WGS sequence"/>
</dbReference>
<evidence type="ECO:0000256" key="3">
    <source>
        <dbReference type="PROSITE-ProRule" id="PRU00023"/>
    </source>
</evidence>
<evidence type="ECO:0000313" key="4">
    <source>
        <dbReference type="EMBL" id="KAF0719126.1"/>
    </source>
</evidence>
<evidence type="ECO:0000313" key="6">
    <source>
        <dbReference type="Proteomes" id="UP000332933"/>
    </source>
</evidence>
<dbReference type="Pfam" id="PF12796">
    <property type="entry name" value="Ank_2"/>
    <property type="match status" value="4"/>
</dbReference>
<dbReference type="EMBL" id="VJMH01000091">
    <property type="protein sequence ID" value="KAF0719126.1"/>
    <property type="molecule type" value="Genomic_DNA"/>
</dbReference>
<evidence type="ECO:0000256" key="1">
    <source>
        <dbReference type="ARBA" id="ARBA00022737"/>
    </source>
</evidence>
<protein>
    <submittedName>
        <fullName evidence="5">Aste57867_1264 protein</fullName>
    </submittedName>
</protein>
<organism evidence="5 6">
    <name type="scientific">Aphanomyces stellatus</name>
    <dbReference type="NCBI Taxonomy" id="120398"/>
    <lineage>
        <taxon>Eukaryota</taxon>
        <taxon>Sar</taxon>
        <taxon>Stramenopiles</taxon>
        <taxon>Oomycota</taxon>
        <taxon>Saprolegniomycetes</taxon>
        <taxon>Saprolegniales</taxon>
        <taxon>Verrucalvaceae</taxon>
        <taxon>Aphanomyces</taxon>
    </lineage>
</organism>
<reference evidence="5 6" key="1">
    <citation type="submission" date="2019-03" db="EMBL/GenBank/DDBJ databases">
        <authorList>
            <person name="Gaulin E."/>
            <person name="Dumas B."/>
        </authorList>
    </citation>
    <scope>NUCLEOTIDE SEQUENCE [LARGE SCALE GENOMIC DNA]</scope>
    <source>
        <strain evidence="5">CBS 568.67</strain>
    </source>
</reference>
<feature type="repeat" description="ANK" evidence="3">
    <location>
        <begin position="80"/>
        <end position="112"/>
    </location>
</feature>
<feature type="repeat" description="ANK" evidence="3">
    <location>
        <begin position="339"/>
        <end position="371"/>
    </location>
</feature>
<keyword evidence="2 3" id="KW-0040">ANK repeat</keyword>
<dbReference type="PROSITE" id="PS50297">
    <property type="entry name" value="ANK_REP_REGION"/>
    <property type="match status" value="5"/>
</dbReference>
<dbReference type="PANTHER" id="PTHR24198:SF165">
    <property type="entry name" value="ANKYRIN REPEAT-CONTAINING PROTEIN-RELATED"/>
    <property type="match status" value="1"/>
</dbReference>
<dbReference type="PRINTS" id="PR01415">
    <property type="entry name" value="ANKYRIN"/>
</dbReference>
<gene>
    <name evidence="5" type="primary">Aste57867_1264</name>
    <name evidence="4" type="ORF">As57867_001263</name>
    <name evidence="5" type="ORF">ASTE57867_1264</name>
</gene>
<dbReference type="OrthoDB" id="79312at2759"/>
<feature type="repeat" description="ANK" evidence="3">
    <location>
        <begin position="306"/>
        <end position="338"/>
    </location>
</feature>
<feature type="repeat" description="ANK" evidence="3">
    <location>
        <begin position="113"/>
        <end position="145"/>
    </location>
</feature>
<dbReference type="Gene3D" id="1.25.40.20">
    <property type="entry name" value="Ankyrin repeat-containing domain"/>
    <property type="match status" value="4"/>
</dbReference>
<keyword evidence="1" id="KW-0677">Repeat</keyword>
<accession>A0A485K610</accession>
<evidence type="ECO:0000256" key="2">
    <source>
        <dbReference type="ARBA" id="ARBA00023043"/>
    </source>
</evidence>
<evidence type="ECO:0000313" key="5">
    <source>
        <dbReference type="EMBL" id="VFT78483.1"/>
    </source>
</evidence>
<dbReference type="EMBL" id="CAADRA010000091">
    <property type="protein sequence ID" value="VFT78483.1"/>
    <property type="molecule type" value="Genomic_DNA"/>
</dbReference>
<dbReference type="InterPro" id="IPR002110">
    <property type="entry name" value="Ankyrin_rpt"/>
</dbReference>
<proteinExistence type="predicted"/>
<dbReference type="SMART" id="SM00248">
    <property type="entry name" value="ANK"/>
    <property type="match status" value="9"/>
</dbReference>
<keyword evidence="6" id="KW-1185">Reference proteome</keyword>
<dbReference type="SUPFAM" id="SSF48403">
    <property type="entry name" value="Ankyrin repeat"/>
    <property type="match status" value="1"/>
</dbReference>
<reference evidence="4" key="2">
    <citation type="submission" date="2019-06" db="EMBL/GenBank/DDBJ databases">
        <title>Genomics analysis of Aphanomyces spp. identifies a new class of oomycete effector associated with host adaptation.</title>
        <authorList>
            <person name="Gaulin E."/>
        </authorList>
    </citation>
    <scope>NUCLEOTIDE SEQUENCE</scope>
    <source>
        <strain evidence="4">CBS 578.67</strain>
    </source>
</reference>